<dbReference type="Pfam" id="PF12833">
    <property type="entry name" value="HTH_18"/>
    <property type="match status" value="1"/>
</dbReference>
<dbReference type="GO" id="GO:0008270">
    <property type="term" value="F:zinc ion binding"/>
    <property type="evidence" value="ECO:0007669"/>
    <property type="project" value="InterPro"/>
</dbReference>
<evidence type="ECO:0000256" key="5">
    <source>
        <dbReference type="ARBA" id="ARBA00022763"/>
    </source>
</evidence>
<keyword evidence="3 13" id="KW-0808">Transferase</keyword>
<dbReference type="SUPFAM" id="SSF57884">
    <property type="entry name" value="Ada DNA repair protein, N-terminal domain (N-Ada 10)"/>
    <property type="match status" value="1"/>
</dbReference>
<dbReference type="Pfam" id="PF02805">
    <property type="entry name" value="Ada_Zn_binding"/>
    <property type="match status" value="1"/>
</dbReference>
<protein>
    <submittedName>
        <fullName evidence="13">Methylphosphotriester-DNA--protein-cysteine methyltransferase family protein</fullName>
    </submittedName>
</protein>
<keyword evidence="2 13" id="KW-0489">Methyltransferase</keyword>
<evidence type="ECO:0000256" key="3">
    <source>
        <dbReference type="ARBA" id="ARBA00022679"/>
    </source>
</evidence>
<dbReference type="InterPro" id="IPR035451">
    <property type="entry name" value="Ada-like_dom_sf"/>
</dbReference>
<evidence type="ECO:0000256" key="7">
    <source>
        <dbReference type="ARBA" id="ARBA00023015"/>
    </source>
</evidence>
<dbReference type="SUPFAM" id="SSF46689">
    <property type="entry name" value="Homeodomain-like"/>
    <property type="match status" value="2"/>
</dbReference>
<dbReference type="GO" id="GO:0006307">
    <property type="term" value="P:DNA alkylation repair"/>
    <property type="evidence" value="ECO:0007669"/>
    <property type="project" value="UniProtKB-ARBA"/>
</dbReference>
<dbReference type="InterPro" id="IPR018060">
    <property type="entry name" value="HTH_AraC"/>
</dbReference>
<proteinExistence type="predicted"/>
<dbReference type="PROSITE" id="PS00041">
    <property type="entry name" value="HTH_ARAC_FAMILY_1"/>
    <property type="match status" value="1"/>
</dbReference>
<accession>A0A841SQU3</accession>
<keyword evidence="8" id="KW-0238">DNA-binding</keyword>
<dbReference type="PANTHER" id="PTHR43280:SF28">
    <property type="entry name" value="HTH-TYPE TRANSCRIPTIONAL ACTIVATOR RHAS"/>
    <property type="match status" value="1"/>
</dbReference>
<dbReference type="EMBL" id="JACJVQ010000003">
    <property type="protein sequence ID" value="MBB6632976.1"/>
    <property type="molecule type" value="Genomic_DNA"/>
</dbReference>
<dbReference type="InterPro" id="IPR016220">
    <property type="entry name" value="Me-P-triester_DNA_alkyl-Trfase"/>
</dbReference>
<comment type="caution">
    <text evidence="13">The sequence shown here is derived from an EMBL/GenBank/DDBJ whole genome shotgun (WGS) entry which is preliminary data.</text>
</comment>
<keyword evidence="9" id="KW-0010">Activator</keyword>
<evidence type="ECO:0000313" key="14">
    <source>
        <dbReference type="Proteomes" id="UP000535838"/>
    </source>
</evidence>
<keyword evidence="6" id="KW-0862">Zinc</keyword>
<organism evidence="13 14">
    <name type="scientific">Cohnella thailandensis</name>
    <dbReference type="NCBI Taxonomy" id="557557"/>
    <lineage>
        <taxon>Bacteria</taxon>
        <taxon>Bacillati</taxon>
        <taxon>Bacillota</taxon>
        <taxon>Bacilli</taxon>
        <taxon>Bacillales</taxon>
        <taxon>Paenibacillaceae</taxon>
        <taxon>Cohnella</taxon>
    </lineage>
</organism>
<dbReference type="Gene3D" id="1.10.10.60">
    <property type="entry name" value="Homeodomain-like"/>
    <property type="match status" value="2"/>
</dbReference>
<evidence type="ECO:0000259" key="12">
    <source>
        <dbReference type="PROSITE" id="PS01124"/>
    </source>
</evidence>
<dbReference type="GO" id="GO:0043565">
    <property type="term" value="F:sequence-specific DNA binding"/>
    <property type="evidence" value="ECO:0007669"/>
    <property type="project" value="InterPro"/>
</dbReference>
<feature type="domain" description="HTH araC/xylS-type" evidence="12">
    <location>
        <begin position="89"/>
        <end position="187"/>
    </location>
</feature>
<keyword evidence="10" id="KW-0804">Transcription</keyword>
<dbReference type="InterPro" id="IPR009057">
    <property type="entry name" value="Homeodomain-like_sf"/>
</dbReference>
<keyword evidence="4" id="KW-0479">Metal-binding</keyword>
<dbReference type="PIRSF" id="PIRSF000408">
    <property type="entry name" value="Alkyltransferas_AdaA"/>
    <property type="match status" value="1"/>
</dbReference>
<keyword evidence="11" id="KW-0234">DNA repair</keyword>
<dbReference type="AlphaFoldDB" id="A0A841SQU3"/>
<keyword evidence="14" id="KW-1185">Reference proteome</keyword>
<dbReference type="FunFam" id="3.40.10.10:FF:000001">
    <property type="entry name" value="DNA-3-methyladenine glycosylase 2"/>
    <property type="match status" value="1"/>
</dbReference>
<dbReference type="GO" id="GO:0032259">
    <property type="term" value="P:methylation"/>
    <property type="evidence" value="ECO:0007669"/>
    <property type="project" value="UniProtKB-KW"/>
</dbReference>
<dbReference type="InterPro" id="IPR020449">
    <property type="entry name" value="Tscrpt_reg_AraC-type_HTH"/>
</dbReference>
<dbReference type="SMART" id="SM00342">
    <property type="entry name" value="HTH_ARAC"/>
    <property type="match status" value="1"/>
</dbReference>
<reference evidence="13 14" key="1">
    <citation type="submission" date="2020-08" db="EMBL/GenBank/DDBJ databases">
        <title>Cohnella phylogeny.</title>
        <authorList>
            <person name="Dunlap C."/>
        </authorList>
    </citation>
    <scope>NUCLEOTIDE SEQUENCE [LARGE SCALE GENOMIC DNA]</scope>
    <source>
        <strain evidence="13 14">DSM 25241</strain>
    </source>
</reference>
<keyword evidence="7" id="KW-0805">Transcription regulation</keyword>
<evidence type="ECO:0000256" key="9">
    <source>
        <dbReference type="ARBA" id="ARBA00023159"/>
    </source>
</evidence>
<dbReference type="InterPro" id="IPR018062">
    <property type="entry name" value="HTH_AraC-typ_CS"/>
</dbReference>
<evidence type="ECO:0000256" key="2">
    <source>
        <dbReference type="ARBA" id="ARBA00022603"/>
    </source>
</evidence>
<dbReference type="PROSITE" id="PS01124">
    <property type="entry name" value="HTH_ARAC_FAMILY_2"/>
    <property type="match status" value="1"/>
</dbReference>
<sequence length="203" mass="23613">MNDDIQEGLILTEERWQAILRNDAAFDHRFYYAVRTTGIFCRPSCKSKPPKKENVRIFANAAQAMREEFRPCKRCKPNGERLPDEEWADQIARYIDKHYAETITLEMLADLCHGSPYHLQRTFKRVKGISPVEYLQKKRMAEAKKSLLETDKALSAIASSVGFSSASYFTTLFKRMTGRTPARYRQWNADRTNLEGREHEQTP</sequence>
<dbReference type="Proteomes" id="UP000535838">
    <property type="component" value="Unassembled WGS sequence"/>
</dbReference>
<dbReference type="GO" id="GO:0008168">
    <property type="term" value="F:methyltransferase activity"/>
    <property type="evidence" value="ECO:0007669"/>
    <property type="project" value="UniProtKB-KW"/>
</dbReference>
<comment type="cofactor">
    <cofactor evidence="1">
        <name>Zn(2+)</name>
        <dbReference type="ChEBI" id="CHEBI:29105"/>
    </cofactor>
</comment>
<evidence type="ECO:0000313" key="13">
    <source>
        <dbReference type="EMBL" id="MBB6632976.1"/>
    </source>
</evidence>
<dbReference type="Gene3D" id="3.40.10.10">
    <property type="entry name" value="DNA Methylphosphotriester Repair Domain"/>
    <property type="match status" value="1"/>
</dbReference>
<dbReference type="PANTHER" id="PTHR43280">
    <property type="entry name" value="ARAC-FAMILY TRANSCRIPTIONAL REGULATOR"/>
    <property type="match status" value="1"/>
</dbReference>
<keyword evidence="5" id="KW-0227">DNA damage</keyword>
<dbReference type="GO" id="GO:0003700">
    <property type="term" value="F:DNA-binding transcription factor activity"/>
    <property type="evidence" value="ECO:0007669"/>
    <property type="project" value="InterPro"/>
</dbReference>
<evidence type="ECO:0000256" key="8">
    <source>
        <dbReference type="ARBA" id="ARBA00023125"/>
    </source>
</evidence>
<evidence type="ECO:0000256" key="1">
    <source>
        <dbReference type="ARBA" id="ARBA00001947"/>
    </source>
</evidence>
<evidence type="ECO:0000256" key="11">
    <source>
        <dbReference type="ARBA" id="ARBA00023204"/>
    </source>
</evidence>
<dbReference type="PRINTS" id="PR00032">
    <property type="entry name" value="HTHARAC"/>
</dbReference>
<dbReference type="RefSeq" id="WP_185118219.1">
    <property type="nucleotide sequence ID" value="NZ_JACJVQ010000003.1"/>
</dbReference>
<dbReference type="InterPro" id="IPR004026">
    <property type="entry name" value="Ada_DNA_repair_Zn-bd"/>
</dbReference>
<evidence type="ECO:0000256" key="4">
    <source>
        <dbReference type="ARBA" id="ARBA00022723"/>
    </source>
</evidence>
<evidence type="ECO:0000256" key="10">
    <source>
        <dbReference type="ARBA" id="ARBA00023163"/>
    </source>
</evidence>
<evidence type="ECO:0000256" key="6">
    <source>
        <dbReference type="ARBA" id="ARBA00022833"/>
    </source>
</evidence>
<gene>
    <name evidence="13" type="ORF">H7B67_02480</name>
</gene>
<name>A0A841SQU3_9BACL</name>